<evidence type="ECO:0000256" key="1">
    <source>
        <dbReference type="SAM" id="Phobius"/>
    </source>
</evidence>
<evidence type="ECO:0000313" key="7">
    <source>
        <dbReference type="Proteomes" id="UP000282460"/>
    </source>
</evidence>
<dbReference type="InterPro" id="IPR001434">
    <property type="entry name" value="OmcB-like_DUF11"/>
</dbReference>
<keyword evidence="1" id="KW-1133">Transmembrane helix</keyword>
<evidence type="ECO:0000313" key="6">
    <source>
        <dbReference type="EMBL" id="RLQ84266.1"/>
    </source>
</evidence>
<dbReference type="Pfam" id="PF21959">
    <property type="entry name" value="DUF6923"/>
    <property type="match status" value="1"/>
</dbReference>
<dbReference type="EMBL" id="RCWJ01000002">
    <property type="protein sequence ID" value="RLQ84266.1"/>
    <property type="molecule type" value="Genomic_DNA"/>
</dbReference>
<feature type="domain" description="DUF7927" evidence="5">
    <location>
        <begin position="400"/>
        <end position="530"/>
    </location>
</feature>
<protein>
    <submittedName>
        <fullName evidence="6">DUF11 domain-containing protein</fullName>
    </submittedName>
</protein>
<dbReference type="InterPro" id="IPR054215">
    <property type="entry name" value="DUF6923"/>
</dbReference>
<evidence type="ECO:0000259" key="5">
    <source>
        <dbReference type="Pfam" id="PF25549"/>
    </source>
</evidence>
<keyword evidence="1" id="KW-0472">Membrane</keyword>
<reference evidence="6 7" key="1">
    <citation type="submission" date="2018-10" db="EMBL/GenBank/DDBJ databases">
        <authorList>
            <person name="Li J."/>
        </authorList>
    </citation>
    <scope>NUCLEOTIDE SEQUENCE [LARGE SCALE GENOMIC DNA]</scope>
    <source>
        <strain evidence="6 7">ZD1-4</strain>
    </source>
</reference>
<comment type="caution">
    <text evidence="6">The sequence shown here is derived from an EMBL/GenBank/DDBJ whole genome shotgun (WGS) entry which is preliminary data.</text>
</comment>
<keyword evidence="7" id="KW-1185">Reference proteome</keyword>
<dbReference type="Pfam" id="PF25549">
    <property type="entry name" value="DUF7927"/>
    <property type="match status" value="2"/>
</dbReference>
<proteinExistence type="predicted"/>
<feature type="domain" description="DUF6923" evidence="4">
    <location>
        <begin position="36"/>
        <end position="274"/>
    </location>
</feature>
<dbReference type="NCBIfam" id="TIGR01451">
    <property type="entry name" value="B_ant_repeat"/>
    <property type="match status" value="1"/>
</dbReference>
<dbReference type="InterPro" id="IPR047589">
    <property type="entry name" value="DUF11_rpt"/>
</dbReference>
<name>A0A3L7J165_9MICO</name>
<accession>A0A3L7J165</accession>
<sequence>MLAILTMLLVPTAAYAQPVADIGELTAFDGNAPKIFIAQAPEGASTTQFYEVIQNNSGGSTFEPAFSVDSLRVNAIAFNPDDRFVYAYVQRSTDVSTPAGSVVAIGQNGDYARIGTSTFLSAEGTTLLNAGDIDNDGIYYLHRSDTASRSVTIERVDIATGSSLGRTDLTASGTTGAPDFVWESGYLIGLGSDGRFVRFDPATSSIDYFPAPDSMPLGVYGGVWKYGSGNIGLSFNGGGIYRVKVDNIATTPTFTLINRIDGPGSFNNDATSIPAPPVDLGIVKTAAFVDASQNQIAYTVTVTNNGPGVSTGHSFSDPIGADFSGFTASDPACTIDARVLTCSSGPLQVGETRTYEFVGNLLTAEAGRCYVNVASVAGNELDANPANNVSAAQLCIDPDVRVSKSVDPASGTTVTEGQELEYTLVFENTGVSDAPVTYDDVLTDVLDDSFVVSAPVASSSVLTASSIENGRFTVNGTLAAGQTVTVSYTVEVNGDGERGNDQLDNFVVPAGATPPATCLDTDALCTSNPVSSLSVTKSSDPASGTAVADGKTVNYTLTFTHSSASANADAVSLDYTDSLGSVLDDADLTTEPMASASEITVVRSGDVIRITGDIPVGTSFTVTYAVTVKNYAEQGDHLLANFVTGTGDAPPSECVTENTLCTEHPTTAPAAAAPAAAEVTNAENRSGLPSTGAGVAGGIAAVILLLSAGLTLVLARRRASAV</sequence>
<organism evidence="6 7">
    <name type="scientific">Mycetocola zhadangensis</name>
    <dbReference type="NCBI Taxonomy" id="1164595"/>
    <lineage>
        <taxon>Bacteria</taxon>
        <taxon>Bacillati</taxon>
        <taxon>Actinomycetota</taxon>
        <taxon>Actinomycetes</taxon>
        <taxon>Micrococcales</taxon>
        <taxon>Microbacteriaceae</taxon>
        <taxon>Mycetocola</taxon>
    </lineage>
</organism>
<keyword evidence="2" id="KW-0732">Signal</keyword>
<dbReference type="Pfam" id="PF01345">
    <property type="entry name" value="DUF11"/>
    <property type="match status" value="1"/>
</dbReference>
<feature type="signal peptide" evidence="2">
    <location>
        <begin position="1"/>
        <end position="16"/>
    </location>
</feature>
<evidence type="ECO:0000259" key="3">
    <source>
        <dbReference type="Pfam" id="PF01345"/>
    </source>
</evidence>
<dbReference type="Proteomes" id="UP000282460">
    <property type="component" value="Unassembled WGS sequence"/>
</dbReference>
<dbReference type="InterPro" id="IPR057687">
    <property type="entry name" value="DUF7927"/>
</dbReference>
<feature type="domain" description="DUF11" evidence="3">
    <location>
        <begin position="279"/>
        <end position="393"/>
    </location>
</feature>
<dbReference type="SUPFAM" id="SSF75011">
    <property type="entry name" value="3-carboxy-cis,cis-mucoante lactonizing enzyme"/>
    <property type="match status" value="1"/>
</dbReference>
<keyword evidence="1" id="KW-0812">Transmembrane</keyword>
<feature type="transmembrane region" description="Helical" evidence="1">
    <location>
        <begin position="693"/>
        <end position="715"/>
    </location>
</feature>
<feature type="domain" description="DUF7927" evidence="5">
    <location>
        <begin position="533"/>
        <end position="665"/>
    </location>
</feature>
<feature type="chain" id="PRO_5018023449" evidence="2">
    <location>
        <begin position="17"/>
        <end position="722"/>
    </location>
</feature>
<dbReference type="AlphaFoldDB" id="A0A3L7J165"/>
<gene>
    <name evidence="6" type="ORF">D9V28_08645</name>
</gene>
<evidence type="ECO:0000259" key="4">
    <source>
        <dbReference type="Pfam" id="PF21959"/>
    </source>
</evidence>
<evidence type="ECO:0000256" key="2">
    <source>
        <dbReference type="SAM" id="SignalP"/>
    </source>
</evidence>